<keyword evidence="8" id="KW-1161">Viral attachment to host cell</keyword>
<keyword evidence="14" id="KW-0325">Glycoprotein</keyword>
<evidence type="ECO:0000259" key="19">
    <source>
        <dbReference type="Pfam" id="PF01561"/>
    </source>
</evidence>
<organism evidence="22 23">
    <name type="scientific">Abu Mina virus</name>
    <dbReference type="NCBI Taxonomy" id="248059"/>
    <lineage>
        <taxon>Viruses</taxon>
        <taxon>Riboviria</taxon>
        <taxon>Orthornavirae</taxon>
        <taxon>Negarnaviricota</taxon>
        <taxon>Polyploviricotina</taxon>
        <taxon>Bunyaviricetes</taxon>
        <taxon>Hareavirales</taxon>
        <taxon>Nairoviridae</taxon>
        <taxon>Orthonairovirus</taxon>
        <taxon>Orthonairovirus abuminaense</taxon>
    </lineage>
</organism>
<evidence type="ECO:0000256" key="18">
    <source>
        <dbReference type="SAM" id="Phobius"/>
    </source>
</evidence>
<keyword evidence="23" id="KW-1185">Reference proteome</keyword>
<evidence type="ECO:0000256" key="11">
    <source>
        <dbReference type="ARBA" id="ARBA00022870"/>
    </source>
</evidence>
<keyword evidence="11" id="KW-1043">Host membrane</keyword>
<evidence type="ECO:0000256" key="14">
    <source>
        <dbReference type="ARBA" id="ARBA00023180"/>
    </source>
</evidence>
<keyword evidence="18" id="KW-0812">Transmembrane</keyword>
<evidence type="ECO:0000256" key="12">
    <source>
        <dbReference type="ARBA" id="ARBA00023136"/>
    </source>
</evidence>
<dbReference type="RefSeq" id="YP_010839819.1">
    <property type="nucleotide sequence ID" value="NC_078149.1"/>
</dbReference>
<sequence length="1400" mass="157334">MQLSPIYTMKVSLYITLCACVIGLVLSNGQSNTTALNTTVTNTTTVPTEAGSNVTVSTTSTLSGNTTASRNTSLWREVIDSVIFSSTGVDGTDVAADLLNSYHYMQYFRTKNNKGISALNDAIAKSFKALVVKPRVANSSTLKPTQQSSFESLSKGLDRLDIIGFDEIEYRFFKKESARDYGGSVRVRYDLTETGRWNYTRQPVDELGYLWSEGGGVSMVCMERGWYNSKADSILRTKTGGNKVPEDCKKFQNIQVQALNYQNLFTSRDAGHNLRVINYHTTQYGFAFKNCEVVVESAGCVMRTAKLPNWINFGFHNETFQYPVAHILINENLDNSGCMIRMCAVVSKATSTISDVKLKGVEFSLGPSRTYNSRRLLDVTEKAEKGYKSRNVCNTKNQLLPYQKSLLHSVHRSVPGKKVSYCNGTSHTTLPLNELYGCYSVAVVNTHHQCPGLKRPRGDNMVSIENVNCTIDYHVKECGDGHYCFKVSMLGSGAVTVKSNHHHEIVNCKHECLLSLPDTKEDTVVTCPDGKSHKLLYNLLVHDCPFERYLGHNAFFICRMSSHPKLVYALFFWLFGGCPLLYVVFTLWKYSIICTAFIIIKVRRTVNKDKGVCEHCGDFVPTGPEWQRHESCKHGSCPYCKSRFSISGLKNHICLCLDRDKVRSSDEDVMNRRLVCYPVLLAGKIASKAQKHTVKFTWFFVLLLLLLLATRPVQSLQNVVMQEGLWEDEVKEVELCKSDCSIEKDLCTCEDGPEGVKSPGRKLLFEHPVAPGFYTKNRTNTKRTAEVIYNVKAPWGVVDVKSTHRPAYSSSSLEMSWSSEDELDDGTVVLSGRSSSILKLEPNTGITWTIKSKQSKEERRVSVSIIDHSQIYNARFQFLTGDRTVGSWMHGTCTEECPEKCGCTLTSCHHLEWIKSRNWHCNPLWCWAMDQGCTCCAIDIQHVYNDWVLTKWSLDYIGTEALVCVDYDSTERECDVVNTATQFEFGPYTFQVSDVGNVQHKLPSEILIFHKVPADKDTLDLMKHYHITSADNICKLQSCTHGSAGDSQVYDLDRLISNDIDSEHFFKNMSGKERSHWMSWEGVTMDYHCNQGHWPDCVYTGVVEQNSEAFANLLKVEQDYVKTFFFHNVQCRLNGTVPALELQARSKVGPGSVNVFLEVKGLTLTSNKAHLTGLSHRIVTCGGCYGCIEGGKCTIVVIMTGVPKLGLHFESQTEHVTVEQSTELVSENEPTSIEIRFFSVAPVSKLCIKLKEYSLCKTCDKSKQTTCVPVQLKDPERVLLEHRGTLVSTTKDNCTSFWSCWTGGLTGFGLGLGNLLSYLGGSLLRGILIYVAPILLIVLLILYGPSIIRLILKFRRLRGVARRARIRYNAENGIIKMRESLLENKEEAEHDLMNYLTKNK</sequence>
<dbReference type="InterPro" id="IPR002532">
    <property type="entry name" value="Hanta_Gc_N"/>
</dbReference>
<proteinExistence type="predicted"/>
<dbReference type="Proteomes" id="UP000593794">
    <property type="component" value="Genome"/>
</dbReference>
<evidence type="ECO:0000256" key="2">
    <source>
        <dbReference type="ARBA" id="ARBA00004381"/>
    </source>
</evidence>
<keyword evidence="15" id="KW-1038">Host endoplasmic reticulum</keyword>
<keyword evidence="9" id="KW-1040">Host Golgi apparatus</keyword>
<dbReference type="Pfam" id="PF20682">
    <property type="entry name" value="Hanta_Gc_C"/>
    <property type="match status" value="1"/>
</dbReference>
<keyword evidence="12 18" id="KW-0472">Membrane</keyword>
<dbReference type="Pfam" id="PF20726">
    <property type="entry name" value="Nairovirus_Gn"/>
    <property type="match status" value="1"/>
</dbReference>
<evidence type="ECO:0000256" key="13">
    <source>
        <dbReference type="ARBA" id="ARBA00023157"/>
    </source>
</evidence>
<keyword evidence="13" id="KW-1015">Disulfide bond</keyword>
<evidence type="ECO:0000256" key="7">
    <source>
        <dbReference type="ARBA" id="ARBA00022595"/>
    </source>
</evidence>
<keyword evidence="10" id="KW-0946">Virion</keyword>
<feature type="domain" description="Glycoprotein Gc C-terminal bunyavirales" evidence="20">
    <location>
        <begin position="1140"/>
        <end position="1358"/>
    </location>
</feature>
<evidence type="ECO:0000256" key="9">
    <source>
        <dbReference type="ARBA" id="ARBA00022812"/>
    </source>
</evidence>
<protein>
    <recommendedName>
        <fullName evidence="17">M polyprotein</fullName>
    </recommendedName>
</protein>
<keyword evidence="5" id="KW-1170">Fusion of virus membrane with host endosomal membrane</keyword>
<accession>A0A191KW74</accession>
<dbReference type="GO" id="GO:0019062">
    <property type="term" value="P:virion attachment to host cell"/>
    <property type="evidence" value="ECO:0007669"/>
    <property type="project" value="UniProtKB-KW"/>
</dbReference>
<feature type="domain" description="Structural glycoprotein Gn nairovirus" evidence="21">
    <location>
        <begin position="391"/>
        <end position="715"/>
    </location>
</feature>
<keyword evidence="7" id="KW-1162">Viral penetration into host cytoplasm</keyword>
<dbReference type="GeneID" id="80549883"/>
<feature type="transmembrane region" description="Helical" evidence="18">
    <location>
        <begin position="567"/>
        <end position="600"/>
    </location>
</feature>
<keyword evidence="4" id="KW-1168">Fusion of virus membrane with host membrane</keyword>
<keyword evidence="18" id="KW-1133">Transmembrane helix</keyword>
<evidence type="ECO:0000256" key="3">
    <source>
        <dbReference type="ARBA" id="ARBA00004482"/>
    </source>
</evidence>
<evidence type="ECO:0000259" key="21">
    <source>
        <dbReference type="Pfam" id="PF20726"/>
    </source>
</evidence>
<dbReference type="KEGG" id="vg:80549883"/>
<dbReference type="GO" id="GO:0044178">
    <property type="term" value="C:host cell Golgi membrane"/>
    <property type="evidence" value="ECO:0007669"/>
    <property type="project" value="UniProtKB-SubCell"/>
</dbReference>
<evidence type="ECO:0000256" key="10">
    <source>
        <dbReference type="ARBA" id="ARBA00022844"/>
    </source>
</evidence>
<feature type="transmembrane region" description="Helical" evidence="18">
    <location>
        <begin position="696"/>
        <end position="713"/>
    </location>
</feature>
<evidence type="ECO:0000256" key="6">
    <source>
        <dbReference type="ARBA" id="ARBA00022581"/>
    </source>
</evidence>
<feature type="domain" description="Hantavirus glycoprotein Gc N-terminal" evidence="19">
    <location>
        <begin position="810"/>
        <end position="1136"/>
    </location>
</feature>
<evidence type="ECO:0000256" key="8">
    <source>
        <dbReference type="ARBA" id="ARBA00022804"/>
    </source>
</evidence>
<dbReference type="GO" id="GO:0044167">
    <property type="term" value="C:host cell endoplasmic reticulum membrane"/>
    <property type="evidence" value="ECO:0007669"/>
    <property type="project" value="UniProtKB-SubCell"/>
</dbReference>
<dbReference type="InterPro" id="IPR048801">
    <property type="entry name" value="Gn_nairovirus"/>
</dbReference>
<evidence type="ECO:0000256" key="15">
    <source>
        <dbReference type="ARBA" id="ARBA00023184"/>
    </source>
</evidence>
<reference evidence="22 23" key="1">
    <citation type="journal article" date="2016" name="Viruses">
        <title>Genomic Characterization of the Genus Nairovirus (Family Bunyaviridae).</title>
        <authorList>
            <person name="Kuhn J.H."/>
            <person name="Wiley M.R."/>
            <person name="Rodriguez S.E."/>
            <person name="Bao Y."/>
            <person name="Prieto K."/>
            <person name="Travassos da Rosa A.P."/>
            <person name="Guzman H."/>
            <person name="Savji N."/>
            <person name="Ladner J.T."/>
            <person name="Tesh R.B."/>
            <person name="Wada J."/>
            <person name="Jahrling P.B."/>
            <person name="Bente D.A."/>
            <person name="Palacios G."/>
        </authorList>
    </citation>
    <scope>NUCLEOTIDE SEQUENCE [LARGE SCALE GENOMIC DNA]</scope>
    <source>
        <strain evidence="22 23">EG AN 4996</strain>
    </source>
</reference>
<comment type="subcellular location">
    <subcellularLocation>
        <location evidence="1">Host Golgi apparatus membrane</location>
        <topology evidence="1">Single-pass type I membrane protein</topology>
    </subcellularLocation>
    <subcellularLocation>
        <location evidence="3">Host endoplasmic reticulum membrane</location>
        <topology evidence="3">Single-pass type I membrane protein</topology>
    </subcellularLocation>
    <subcellularLocation>
        <location evidence="2">Virion membrane</location>
        <topology evidence="2">Single-pass membrane protein</topology>
    </subcellularLocation>
</comment>
<keyword evidence="16" id="KW-1160">Virus entry into host cell</keyword>
<keyword evidence="6" id="KW-0945">Host-virus interaction</keyword>
<dbReference type="GO" id="GO:0046718">
    <property type="term" value="P:symbiont entry into host cell"/>
    <property type="evidence" value="ECO:0007669"/>
    <property type="project" value="UniProtKB-KW"/>
</dbReference>
<dbReference type="Pfam" id="PF01561">
    <property type="entry name" value="Hanta_Gc_N"/>
    <property type="match status" value="1"/>
</dbReference>
<dbReference type="EMBL" id="KU925438">
    <property type="protein sequence ID" value="AMT75375.1"/>
    <property type="molecule type" value="Viral_cRNA"/>
</dbReference>
<evidence type="ECO:0000256" key="4">
    <source>
        <dbReference type="ARBA" id="ARBA00022506"/>
    </source>
</evidence>
<evidence type="ECO:0000256" key="1">
    <source>
        <dbReference type="ARBA" id="ARBA00004244"/>
    </source>
</evidence>
<evidence type="ECO:0000256" key="17">
    <source>
        <dbReference type="ARBA" id="ARBA00031199"/>
    </source>
</evidence>
<evidence type="ECO:0000256" key="16">
    <source>
        <dbReference type="ARBA" id="ARBA00023296"/>
    </source>
</evidence>
<feature type="transmembrane region" description="Helical" evidence="18">
    <location>
        <begin position="1327"/>
        <end position="1352"/>
    </location>
</feature>
<dbReference type="InterPro" id="IPR048791">
    <property type="entry name" value="Gc_C_bunya"/>
</dbReference>
<dbReference type="GO" id="GO:0055036">
    <property type="term" value="C:virion membrane"/>
    <property type="evidence" value="ECO:0007669"/>
    <property type="project" value="UniProtKB-SubCell"/>
</dbReference>
<evidence type="ECO:0000256" key="5">
    <source>
        <dbReference type="ARBA" id="ARBA00022510"/>
    </source>
</evidence>
<evidence type="ECO:0000259" key="20">
    <source>
        <dbReference type="Pfam" id="PF20682"/>
    </source>
</evidence>
<evidence type="ECO:0000313" key="23">
    <source>
        <dbReference type="Proteomes" id="UP000593794"/>
    </source>
</evidence>
<evidence type="ECO:0000313" key="22">
    <source>
        <dbReference type="EMBL" id="AMT75375.1"/>
    </source>
</evidence>
<dbReference type="GO" id="GO:0039654">
    <property type="term" value="P:fusion of virus membrane with host endosome membrane"/>
    <property type="evidence" value="ECO:0007669"/>
    <property type="project" value="UniProtKB-KW"/>
</dbReference>
<name>A0A191KW74_9VIRU</name>